<reference evidence="1 2" key="1">
    <citation type="submission" date="2021-06" db="EMBL/GenBank/DDBJ databases">
        <title>Caerostris extrusa draft genome.</title>
        <authorList>
            <person name="Kono N."/>
            <person name="Arakawa K."/>
        </authorList>
    </citation>
    <scope>NUCLEOTIDE SEQUENCE [LARGE SCALE GENOMIC DNA]</scope>
</reference>
<proteinExistence type="predicted"/>
<dbReference type="EMBL" id="BPLR01007037">
    <property type="protein sequence ID" value="GIY14038.1"/>
    <property type="molecule type" value="Genomic_DNA"/>
</dbReference>
<evidence type="ECO:0000313" key="1">
    <source>
        <dbReference type="EMBL" id="GIY14038.1"/>
    </source>
</evidence>
<organism evidence="1 2">
    <name type="scientific">Caerostris extrusa</name>
    <name type="common">Bark spider</name>
    <name type="synonym">Caerostris bankana</name>
    <dbReference type="NCBI Taxonomy" id="172846"/>
    <lineage>
        <taxon>Eukaryota</taxon>
        <taxon>Metazoa</taxon>
        <taxon>Ecdysozoa</taxon>
        <taxon>Arthropoda</taxon>
        <taxon>Chelicerata</taxon>
        <taxon>Arachnida</taxon>
        <taxon>Araneae</taxon>
        <taxon>Araneomorphae</taxon>
        <taxon>Entelegynae</taxon>
        <taxon>Araneoidea</taxon>
        <taxon>Araneidae</taxon>
        <taxon>Caerostris</taxon>
    </lineage>
</organism>
<keyword evidence="2" id="KW-1185">Reference proteome</keyword>
<gene>
    <name evidence="1" type="ORF">CEXT_720671</name>
</gene>
<protein>
    <submittedName>
        <fullName evidence="1">Uncharacterized protein</fullName>
    </submittedName>
</protein>
<evidence type="ECO:0000313" key="2">
    <source>
        <dbReference type="Proteomes" id="UP001054945"/>
    </source>
</evidence>
<sequence length="79" mass="9037">MSEIFLEGRFLFTKPMCLKDPNTAHLADLEETALLIFRHAGPALGRYSERDDKNNDGFNTFMRNSISCTKTTLEVVHFI</sequence>
<name>A0AAV4QWN7_CAEEX</name>
<dbReference type="AlphaFoldDB" id="A0AAV4QWN7"/>
<dbReference type="Proteomes" id="UP001054945">
    <property type="component" value="Unassembled WGS sequence"/>
</dbReference>
<comment type="caution">
    <text evidence="1">The sequence shown here is derived from an EMBL/GenBank/DDBJ whole genome shotgun (WGS) entry which is preliminary data.</text>
</comment>
<accession>A0AAV4QWN7</accession>